<evidence type="ECO:0000313" key="2">
    <source>
        <dbReference type="EMBL" id="KAF0736019.1"/>
    </source>
</evidence>
<proteinExistence type="predicted"/>
<evidence type="ECO:0000256" key="1">
    <source>
        <dbReference type="SAM" id="Coils"/>
    </source>
</evidence>
<accession>A0A6G0X7X6</accession>
<organism evidence="2 3">
    <name type="scientific">Aphanomyces euteiches</name>
    <dbReference type="NCBI Taxonomy" id="100861"/>
    <lineage>
        <taxon>Eukaryota</taxon>
        <taxon>Sar</taxon>
        <taxon>Stramenopiles</taxon>
        <taxon>Oomycota</taxon>
        <taxon>Saprolegniomycetes</taxon>
        <taxon>Saprolegniales</taxon>
        <taxon>Verrucalvaceae</taxon>
        <taxon>Aphanomyces</taxon>
    </lineage>
</organism>
<gene>
    <name evidence="2" type="ORF">Ae201684_007607</name>
</gene>
<name>A0A6G0X7X6_9STRA</name>
<comment type="caution">
    <text evidence="2">The sequence shown here is derived from an EMBL/GenBank/DDBJ whole genome shotgun (WGS) entry which is preliminary data.</text>
</comment>
<dbReference type="SUPFAM" id="SSF111469">
    <property type="entry name" value="Geminin coiled-coil domain"/>
    <property type="match status" value="1"/>
</dbReference>
<evidence type="ECO:0000313" key="3">
    <source>
        <dbReference type="Proteomes" id="UP000481153"/>
    </source>
</evidence>
<dbReference type="EMBL" id="VJMJ01000090">
    <property type="protein sequence ID" value="KAF0736019.1"/>
    <property type="molecule type" value="Genomic_DNA"/>
</dbReference>
<dbReference type="VEuPathDB" id="FungiDB:AeMF1_005029"/>
<keyword evidence="1" id="KW-0175">Coiled coil</keyword>
<evidence type="ECO:0008006" key="4">
    <source>
        <dbReference type="Google" id="ProtNLM"/>
    </source>
</evidence>
<keyword evidence="3" id="KW-1185">Reference proteome</keyword>
<sequence length="400" mass="45894">MDLFGAKEDAEDEMWASICSLLHTTPVETPTTLEAGQRKTKRTRIYTNKAEVSQLEAEIQSLQELLAQTKRAALSRDDTSMWEQVAGQQRVEKNKALEENEQLRLAVKERQEYIDRLEKLLFKTPRWNALPDLDVSQVSLVLPVEPHLRAAAMHRIADQQYKRLQTVLVQAGALDLCYDMCKGESMTLGNQQLGFLAVNHFTFPVPFVVVAGPFWSVFSGKYLVSAENAQDSWEHVDDKTVYNRYWTYRDSTTCHSNTVHKLYEEVNRSVIVFASVSDAIVVRQPTDVTDEMNGWWQFQPHPDDPEKSFLTIVTHSNISCLLEHKEVDAAPNDVKMALKEIFSARKKRVEDMPPPSYLKYFIERKQRFRKSMEKALQTAMHEYLAAKKSAPHGVTREITA</sequence>
<feature type="coiled-coil region" evidence="1">
    <location>
        <begin position="45"/>
        <end position="72"/>
    </location>
</feature>
<reference evidence="2 3" key="1">
    <citation type="submission" date="2019-07" db="EMBL/GenBank/DDBJ databases">
        <title>Genomics analysis of Aphanomyces spp. identifies a new class of oomycete effector associated with host adaptation.</title>
        <authorList>
            <person name="Gaulin E."/>
        </authorList>
    </citation>
    <scope>NUCLEOTIDE SEQUENCE [LARGE SCALE GENOMIC DNA]</scope>
    <source>
        <strain evidence="2 3">ATCC 201684</strain>
    </source>
</reference>
<dbReference type="Proteomes" id="UP000481153">
    <property type="component" value="Unassembled WGS sequence"/>
</dbReference>
<protein>
    <recommendedName>
        <fullName evidence="4">START domain-containing protein</fullName>
    </recommendedName>
</protein>
<dbReference type="AlphaFoldDB" id="A0A6G0X7X6"/>